<keyword evidence="2" id="KW-1185">Reference proteome</keyword>
<dbReference type="EMBL" id="CP003984">
    <property type="protein sequence ID" value="AII86310.1"/>
    <property type="molecule type" value="Genomic_DNA"/>
</dbReference>
<evidence type="ECO:0000313" key="2">
    <source>
        <dbReference type="Proteomes" id="UP000028680"/>
    </source>
</evidence>
<accession>A0AAN0RHH6</accession>
<dbReference type="KEGG" id="ptp:RCA23_c07540"/>
<proteinExistence type="predicted"/>
<protein>
    <submittedName>
        <fullName evidence="1">Uncharacterized protein</fullName>
    </submittedName>
</protein>
<organism evidence="1 2">
    <name type="scientific">Planktomarina temperata RCA23</name>
    <dbReference type="NCBI Taxonomy" id="666509"/>
    <lineage>
        <taxon>Bacteria</taxon>
        <taxon>Pseudomonadati</taxon>
        <taxon>Pseudomonadota</taxon>
        <taxon>Alphaproteobacteria</taxon>
        <taxon>Rhodobacterales</taxon>
        <taxon>Paracoccaceae</taxon>
        <taxon>Planktomarina</taxon>
    </lineage>
</organism>
<dbReference type="RefSeq" id="WP_044049177.1">
    <property type="nucleotide sequence ID" value="NZ_CP003984.1"/>
</dbReference>
<reference evidence="1 2" key="1">
    <citation type="journal article" date="2014" name="ISME J.">
        <title>Adaptation of an abundant Roseobacter RCA organism to pelagic systems revealed by genomic and transcriptomic analyses.</title>
        <authorList>
            <person name="Voget S."/>
            <person name="Wemheuer B."/>
            <person name="Brinkhoff T."/>
            <person name="Vollmers J."/>
            <person name="Dietrich S."/>
            <person name="Giebel H.A."/>
            <person name="Beardsley C."/>
            <person name="Sardemann C."/>
            <person name="Bakenhus I."/>
            <person name="Billerbeck S."/>
            <person name="Daniel R."/>
            <person name="Simon M."/>
        </authorList>
    </citation>
    <scope>NUCLEOTIDE SEQUENCE [LARGE SCALE GENOMIC DNA]</scope>
    <source>
        <strain evidence="1 2">RCA23</strain>
    </source>
</reference>
<gene>
    <name evidence="1" type="ORF">RCA23_c07540</name>
</gene>
<name>A0AAN0RHH6_9RHOB</name>
<evidence type="ECO:0000313" key="1">
    <source>
        <dbReference type="EMBL" id="AII86310.1"/>
    </source>
</evidence>
<sequence length="136" mass="15680">MTDWLYQIRIVVTSALSTDLRSRGTSTTAIKVTEIAKKYDMQAVCTYDEFKAYCEEAERNGLDGYSLYNWTKATLNNPAKREKHQKSFAFYRDNDQIYPKDVAEALYRDLMALNSPDILEVKLIDSNPENNPQPPQ</sequence>
<dbReference type="Proteomes" id="UP000028680">
    <property type="component" value="Chromosome"/>
</dbReference>
<dbReference type="AlphaFoldDB" id="A0AAN0RHH6"/>